<keyword evidence="1" id="KW-0812">Transmembrane</keyword>
<feature type="transmembrane region" description="Helical" evidence="1">
    <location>
        <begin position="48"/>
        <end position="71"/>
    </location>
</feature>
<organism evidence="2 3">
    <name type="scientific">Stichopus japonicus</name>
    <name type="common">Sea cucumber</name>
    <dbReference type="NCBI Taxonomy" id="307972"/>
    <lineage>
        <taxon>Eukaryota</taxon>
        <taxon>Metazoa</taxon>
        <taxon>Echinodermata</taxon>
        <taxon>Eleutherozoa</taxon>
        <taxon>Echinozoa</taxon>
        <taxon>Holothuroidea</taxon>
        <taxon>Aspidochirotacea</taxon>
        <taxon>Aspidochirotida</taxon>
        <taxon>Stichopodidae</taxon>
        <taxon>Apostichopus</taxon>
    </lineage>
</organism>
<dbReference type="InterPro" id="IPR030417">
    <property type="entry name" value="MS4A"/>
</dbReference>
<feature type="non-terminal residue" evidence="2">
    <location>
        <position position="207"/>
    </location>
</feature>
<dbReference type="EMBL" id="MRZV01000056">
    <property type="protein sequence ID" value="PIK60438.1"/>
    <property type="molecule type" value="Genomic_DNA"/>
</dbReference>
<evidence type="ECO:0000313" key="3">
    <source>
        <dbReference type="Proteomes" id="UP000230750"/>
    </source>
</evidence>
<keyword evidence="1" id="KW-1133">Transmembrane helix</keyword>
<feature type="non-terminal residue" evidence="2">
    <location>
        <position position="1"/>
    </location>
</feature>
<dbReference type="OrthoDB" id="10041462at2759"/>
<gene>
    <name evidence="2" type="ORF">BSL78_02619</name>
</gene>
<keyword evidence="1" id="KW-0472">Membrane</keyword>
<sequence length="207" mass="22437">KNSTNKCAEHKTLLEMAQPQPQFQQNSPSGQNQQQYNSSSLEGSTVRVITGGAIIVMGVFEILWAIVLLAVPQDYYYCRVENIGWGIWGGVFAIVTGSFGIASMRHKCMVIVYMILAIIASVIGGGGLISSAVAANCVGSLKNDYYYYYDDENVHQSNTHLAFYILLAVTCAIQSLADIIGASFTCGAVCPGSNNQPQQMITYQPTQ</sequence>
<comment type="caution">
    <text evidence="2">The sequence shown here is derived from an EMBL/GenBank/DDBJ whole genome shotgun (WGS) entry which is preliminary data.</text>
</comment>
<evidence type="ECO:0000256" key="1">
    <source>
        <dbReference type="SAM" id="Phobius"/>
    </source>
</evidence>
<dbReference type="PANTHER" id="PTHR23320:SF165">
    <property type="entry name" value="MARVEL DOMAIN-CONTAINING PROTEIN"/>
    <property type="match status" value="1"/>
</dbReference>
<feature type="transmembrane region" description="Helical" evidence="1">
    <location>
        <begin position="110"/>
        <end position="141"/>
    </location>
</feature>
<proteinExistence type="predicted"/>
<accession>A0A2G8LJK4</accession>
<reference evidence="2 3" key="1">
    <citation type="journal article" date="2017" name="PLoS Biol.">
        <title>The sea cucumber genome provides insights into morphological evolution and visceral regeneration.</title>
        <authorList>
            <person name="Zhang X."/>
            <person name="Sun L."/>
            <person name="Yuan J."/>
            <person name="Sun Y."/>
            <person name="Gao Y."/>
            <person name="Zhang L."/>
            <person name="Li S."/>
            <person name="Dai H."/>
            <person name="Hamel J.F."/>
            <person name="Liu C."/>
            <person name="Yu Y."/>
            <person name="Liu S."/>
            <person name="Lin W."/>
            <person name="Guo K."/>
            <person name="Jin S."/>
            <person name="Xu P."/>
            <person name="Storey K.B."/>
            <person name="Huan P."/>
            <person name="Zhang T."/>
            <person name="Zhou Y."/>
            <person name="Zhang J."/>
            <person name="Lin C."/>
            <person name="Li X."/>
            <person name="Xing L."/>
            <person name="Huo D."/>
            <person name="Sun M."/>
            <person name="Wang L."/>
            <person name="Mercier A."/>
            <person name="Li F."/>
            <person name="Yang H."/>
            <person name="Xiang J."/>
        </authorList>
    </citation>
    <scope>NUCLEOTIDE SEQUENCE [LARGE SCALE GENOMIC DNA]</scope>
    <source>
        <strain evidence="2">Shaxun</strain>
        <tissue evidence="2">Muscle</tissue>
    </source>
</reference>
<feature type="transmembrane region" description="Helical" evidence="1">
    <location>
        <begin position="83"/>
        <end position="103"/>
    </location>
</feature>
<dbReference type="AlphaFoldDB" id="A0A2G8LJK4"/>
<dbReference type="Proteomes" id="UP000230750">
    <property type="component" value="Unassembled WGS sequence"/>
</dbReference>
<protein>
    <submittedName>
        <fullName evidence="2">Uncharacterized protein</fullName>
    </submittedName>
</protein>
<feature type="transmembrane region" description="Helical" evidence="1">
    <location>
        <begin position="161"/>
        <end position="190"/>
    </location>
</feature>
<keyword evidence="3" id="KW-1185">Reference proteome</keyword>
<dbReference type="PANTHER" id="PTHR23320">
    <property type="entry name" value="MEMBRANE-SPANNING 4-DOMAINS SUBFAMILY A MS4A -RELATED"/>
    <property type="match status" value="1"/>
</dbReference>
<evidence type="ECO:0000313" key="2">
    <source>
        <dbReference type="EMBL" id="PIK60438.1"/>
    </source>
</evidence>
<name>A0A2G8LJK4_STIJA</name>